<accession>D6XX84</accession>
<evidence type="ECO:0000313" key="2">
    <source>
        <dbReference type="Proteomes" id="UP000000271"/>
    </source>
</evidence>
<gene>
    <name evidence="1" type="ordered locus">Bsel_0401</name>
</gene>
<dbReference type="HOGENOM" id="CLU_2106559_0_0_9"/>
<dbReference type="AlphaFoldDB" id="D6XX84"/>
<proteinExistence type="predicted"/>
<name>D6XX84_BACIE</name>
<dbReference type="STRING" id="439292.Bsel_0401"/>
<keyword evidence="2" id="KW-1185">Reference proteome</keyword>
<dbReference type="EMBL" id="CP001791">
    <property type="protein sequence ID" value="ADH97941.1"/>
    <property type="molecule type" value="Genomic_DNA"/>
</dbReference>
<dbReference type="OrthoDB" id="2665022at2"/>
<evidence type="ECO:0000313" key="1">
    <source>
        <dbReference type="EMBL" id="ADH97941.1"/>
    </source>
</evidence>
<dbReference type="Proteomes" id="UP000000271">
    <property type="component" value="Chromosome"/>
</dbReference>
<reference evidence="1" key="1">
    <citation type="submission" date="2009-10" db="EMBL/GenBank/DDBJ databases">
        <title>Complete sequence of Bacillus selenitireducens MLS10.</title>
        <authorList>
            <consortium name="US DOE Joint Genome Institute"/>
            <person name="Lucas S."/>
            <person name="Copeland A."/>
            <person name="Lapidus A."/>
            <person name="Glavina del Rio T."/>
            <person name="Dalin E."/>
            <person name="Tice H."/>
            <person name="Bruce D."/>
            <person name="Goodwin L."/>
            <person name="Pitluck S."/>
            <person name="Sims D."/>
            <person name="Brettin T."/>
            <person name="Detter J.C."/>
            <person name="Han C."/>
            <person name="Larimer F."/>
            <person name="Land M."/>
            <person name="Hauser L."/>
            <person name="Kyrpides N."/>
            <person name="Ovchinnikova G."/>
            <person name="Stolz J."/>
        </authorList>
    </citation>
    <scope>NUCLEOTIDE SEQUENCE [LARGE SCALE GENOMIC DNA]</scope>
    <source>
        <strain evidence="1">MLS10</strain>
    </source>
</reference>
<sequence>MMNDDQKPAVRQALDRELQHETFHGHDAVLKRTHPVTWKDRLANVWNKEVRIPVVPLGAALFLLITSGTTIAVPGDEPERELIERGGSYYWHDLFEEEDSS</sequence>
<protein>
    <submittedName>
        <fullName evidence="1">Uncharacterized protein</fullName>
    </submittedName>
</protein>
<dbReference type="KEGG" id="bse:Bsel_0401"/>
<dbReference type="RefSeq" id="WP_013171370.1">
    <property type="nucleotide sequence ID" value="NC_014219.1"/>
</dbReference>
<dbReference type="eggNOG" id="ENOG5033FI5">
    <property type="taxonomic scope" value="Bacteria"/>
</dbReference>
<organism evidence="1 2">
    <name type="scientific">Bacillus selenitireducens (strain ATCC 700615 / DSM 15326 / MLS10)</name>
    <dbReference type="NCBI Taxonomy" id="439292"/>
    <lineage>
        <taxon>Bacteria</taxon>
        <taxon>Bacillati</taxon>
        <taxon>Bacillota</taxon>
        <taxon>Bacilli</taxon>
        <taxon>Bacillales</taxon>
        <taxon>Bacillaceae</taxon>
        <taxon>Salisediminibacterium</taxon>
    </lineage>
</organism>